<proteinExistence type="predicted"/>
<evidence type="ECO:0000313" key="2">
    <source>
        <dbReference type="Proteomes" id="UP000507245"/>
    </source>
</evidence>
<reference evidence="2" key="1">
    <citation type="journal article" date="2020" name="Genome Biol.">
        <title>Gamete binning: chromosome-level and haplotype-resolved genome assembly enabled by high-throughput single-cell sequencing of gamete genomes.</title>
        <authorList>
            <person name="Campoy J.A."/>
            <person name="Sun H."/>
            <person name="Goel M."/>
            <person name="Jiao W.-B."/>
            <person name="Folz-Donahue K."/>
            <person name="Wang N."/>
            <person name="Rubio M."/>
            <person name="Liu C."/>
            <person name="Kukat C."/>
            <person name="Ruiz D."/>
            <person name="Huettel B."/>
            <person name="Schneeberger K."/>
        </authorList>
    </citation>
    <scope>NUCLEOTIDE SEQUENCE [LARGE SCALE GENOMIC DNA]</scope>
    <source>
        <strain evidence="2">cv. Rojo Pasion</strain>
    </source>
</reference>
<organism evidence="1 2">
    <name type="scientific">Prunus armeniaca</name>
    <name type="common">Apricot</name>
    <name type="synonym">Armeniaca vulgaris</name>
    <dbReference type="NCBI Taxonomy" id="36596"/>
    <lineage>
        <taxon>Eukaryota</taxon>
        <taxon>Viridiplantae</taxon>
        <taxon>Streptophyta</taxon>
        <taxon>Embryophyta</taxon>
        <taxon>Tracheophyta</taxon>
        <taxon>Spermatophyta</taxon>
        <taxon>Magnoliopsida</taxon>
        <taxon>eudicotyledons</taxon>
        <taxon>Gunneridae</taxon>
        <taxon>Pentapetalae</taxon>
        <taxon>rosids</taxon>
        <taxon>fabids</taxon>
        <taxon>Rosales</taxon>
        <taxon>Rosaceae</taxon>
        <taxon>Amygdaloideae</taxon>
        <taxon>Amygdaleae</taxon>
        <taxon>Prunus</taxon>
    </lineage>
</organism>
<keyword evidence="2" id="KW-1185">Reference proteome</keyword>
<gene>
    <name evidence="1" type="ORF">ORAREDHAP_LOCUS48862</name>
</gene>
<name>A0A6J5Y749_PRUAR</name>
<dbReference type="Proteomes" id="UP000507245">
    <property type="component" value="Unassembled WGS sequence"/>
</dbReference>
<sequence length="64" mass="6868">MVRVRLTFKHGTPPLEIMCSILLTQNSMCKLDSVGGGKEQGSAATAQEEGRYGYGFGGKGWGME</sequence>
<protein>
    <submittedName>
        <fullName evidence="1">Uncharacterized protein</fullName>
    </submittedName>
</protein>
<dbReference type="EMBL" id="CAEKKB010000008">
    <property type="protein sequence ID" value="CAB4320227.1"/>
    <property type="molecule type" value="Genomic_DNA"/>
</dbReference>
<accession>A0A6J5Y749</accession>
<dbReference type="AlphaFoldDB" id="A0A6J5Y749"/>
<evidence type="ECO:0000313" key="1">
    <source>
        <dbReference type="EMBL" id="CAB4320227.1"/>
    </source>
</evidence>